<reference evidence="3" key="1">
    <citation type="submission" date="2018-06" db="EMBL/GenBank/DDBJ databases">
        <authorList>
            <person name="Zhirakovskaya E."/>
        </authorList>
    </citation>
    <scope>NUCLEOTIDE SEQUENCE</scope>
</reference>
<organism evidence="3">
    <name type="scientific">hydrothermal vent metagenome</name>
    <dbReference type="NCBI Taxonomy" id="652676"/>
    <lineage>
        <taxon>unclassified sequences</taxon>
        <taxon>metagenomes</taxon>
        <taxon>ecological metagenomes</taxon>
    </lineage>
</organism>
<dbReference type="NCBIfam" id="TIGR01905">
    <property type="entry name" value="paired_CXXCH_1"/>
    <property type="match status" value="4"/>
</dbReference>
<dbReference type="EMBL" id="UOGK01000160">
    <property type="protein sequence ID" value="VAX38835.1"/>
    <property type="molecule type" value="Genomic_DNA"/>
</dbReference>
<protein>
    <recommendedName>
        <fullName evidence="2">Doubled CXXCH motif domain-containing protein</fullName>
    </recommendedName>
</protein>
<feature type="domain" description="Doubled CXXCH motif" evidence="2">
    <location>
        <begin position="205"/>
        <end position="242"/>
    </location>
</feature>
<feature type="region of interest" description="Disordered" evidence="1">
    <location>
        <begin position="465"/>
        <end position="490"/>
    </location>
</feature>
<dbReference type="Pfam" id="PF09699">
    <property type="entry name" value="Paired_CXXCH_1"/>
    <property type="match status" value="5"/>
</dbReference>
<evidence type="ECO:0000313" key="3">
    <source>
        <dbReference type="EMBL" id="VAX38835.1"/>
    </source>
</evidence>
<dbReference type="Gene3D" id="3.90.10.10">
    <property type="entry name" value="Cytochrome C3"/>
    <property type="match status" value="2"/>
</dbReference>
<accession>A0A3B1E126</accession>
<dbReference type="PANTHER" id="PTHR39425:SF1">
    <property type="entry name" value="CYTOCHROME C7-LIKE DOMAIN-CONTAINING PROTEIN"/>
    <property type="match status" value="1"/>
</dbReference>
<name>A0A3B1E126_9ZZZZ</name>
<dbReference type="PANTHER" id="PTHR39425">
    <property type="entry name" value="LIPOPROTEIN CYTOCHROME C"/>
    <property type="match status" value="1"/>
</dbReference>
<feature type="domain" description="Doubled CXXCH motif" evidence="2">
    <location>
        <begin position="315"/>
        <end position="365"/>
    </location>
</feature>
<dbReference type="SUPFAM" id="SSF48695">
    <property type="entry name" value="Multiheme cytochromes"/>
    <property type="match status" value="2"/>
</dbReference>
<evidence type="ECO:0000259" key="2">
    <source>
        <dbReference type="Pfam" id="PF09699"/>
    </source>
</evidence>
<feature type="domain" description="Doubled CXXCH motif" evidence="2">
    <location>
        <begin position="156"/>
        <end position="192"/>
    </location>
</feature>
<feature type="domain" description="Doubled CXXCH motif" evidence="2">
    <location>
        <begin position="109"/>
        <end position="148"/>
    </location>
</feature>
<proteinExistence type="predicted"/>
<dbReference type="InterPro" id="IPR010177">
    <property type="entry name" value="Paired_CXXCH_1"/>
</dbReference>
<sequence length="490" mass="53540">MKHTMLVTLLASCIFAQAATALQPEVLDSTGSTAPAPMQDIPREGCVTAECHPGVKQYPFLHGPLRVNGCEGCHDLVDPVEHKYEYLDTREAMCALCHIPEPTDDPFAHEPFAQGECLSCHDPHGGTGNRLLRGTRYVDTCSACHEDMTGAHDQVHGPASVGACGACHEPHTAHLPKLLNAEGRDLCLKCHIRTGLEIEIQPVVHAPSLGDCRVCHDPHATDHEALLLQDTEALCTECHQDIANTTHNASVQHAAVTTDRGCLNCHSAHASDYAGLLRQDVKHLCFECHNEAVELPDGSHLINMQQLIESGTSLHGAITERSCVECHEIHGGGHRRLLVNEYPSDLYYPFAESAYALCFSCHDKQLVLLAKTDEATAFRNGDTNLHYLHVNRDTKGRSCRICHDAHAASREKHIRESVPFGPSGWKLPIAFVSLPDGGQCAAGCHQVFAYNRVNPVVYPDTPADNSWNGEDLIPGSRLEPQKTPGTRRND</sequence>
<gene>
    <name evidence="3" type="ORF">MNBD_PLANCTO03-1607</name>
</gene>
<feature type="domain" description="Doubled CXXCH motif" evidence="2">
    <location>
        <begin position="253"/>
        <end position="292"/>
    </location>
</feature>
<dbReference type="AlphaFoldDB" id="A0A3B1E126"/>
<dbReference type="InterPro" id="IPR036280">
    <property type="entry name" value="Multihaem_cyt_sf"/>
</dbReference>
<evidence type="ECO:0000256" key="1">
    <source>
        <dbReference type="SAM" id="MobiDB-lite"/>
    </source>
</evidence>